<gene>
    <name evidence="1" type="ORF">GEU84_012275</name>
</gene>
<name>A0A8X8GVN8_9RHOB</name>
<evidence type="ECO:0000313" key="1">
    <source>
        <dbReference type="EMBL" id="NUB45168.1"/>
    </source>
</evidence>
<protein>
    <submittedName>
        <fullName evidence="1">Uncharacterized protein</fullName>
    </submittedName>
</protein>
<dbReference type="AlphaFoldDB" id="A0A8X8GVN8"/>
<dbReference type="RefSeq" id="WP_152826486.1">
    <property type="nucleotide sequence ID" value="NZ_WHUT02000007.1"/>
</dbReference>
<sequence>MASTAASIAAVIHEAVFRHLEAAVAFVATGMAPPQPIPLRVAVTTSHPATLRQQMRAAGRRT</sequence>
<accession>A0A8X8GVN8</accession>
<comment type="caution">
    <text evidence="1">The sequence shown here is derived from an EMBL/GenBank/DDBJ whole genome shotgun (WGS) entry which is preliminary data.</text>
</comment>
<proteinExistence type="predicted"/>
<dbReference type="Proteomes" id="UP000484076">
    <property type="component" value="Unassembled WGS sequence"/>
</dbReference>
<dbReference type="EMBL" id="WHUT02000007">
    <property type="protein sequence ID" value="NUB45168.1"/>
    <property type="molecule type" value="Genomic_DNA"/>
</dbReference>
<reference evidence="1" key="1">
    <citation type="submission" date="2020-05" db="EMBL/GenBank/DDBJ databases">
        <title>Fertoebacter nigrum gen. nov., sp. nov., a new member of the family Rhodobacteraceae.</title>
        <authorList>
            <person name="Szuroczki S."/>
            <person name="Abbaszade G."/>
            <person name="Buni D."/>
            <person name="Schumann P."/>
            <person name="Toth E."/>
        </authorList>
    </citation>
    <scope>NUCLEOTIDE SEQUENCE</scope>
    <source>
        <strain evidence="1">RG-N-1a</strain>
    </source>
</reference>
<evidence type="ECO:0000313" key="2">
    <source>
        <dbReference type="Proteomes" id="UP000484076"/>
    </source>
</evidence>
<keyword evidence="2" id="KW-1185">Reference proteome</keyword>
<organism evidence="1 2">
    <name type="scientific">Fertoeibacter niger</name>
    <dbReference type="NCBI Taxonomy" id="2656921"/>
    <lineage>
        <taxon>Bacteria</taxon>
        <taxon>Pseudomonadati</taxon>
        <taxon>Pseudomonadota</taxon>
        <taxon>Alphaproteobacteria</taxon>
        <taxon>Rhodobacterales</taxon>
        <taxon>Paracoccaceae</taxon>
        <taxon>Fertoeibacter</taxon>
    </lineage>
</organism>